<keyword evidence="4" id="KW-1185">Reference proteome</keyword>
<feature type="region of interest" description="Disordered" evidence="1">
    <location>
        <begin position="174"/>
        <end position="194"/>
    </location>
</feature>
<dbReference type="Proteomes" id="UP001596052">
    <property type="component" value="Unassembled WGS sequence"/>
</dbReference>
<evidence type="ECO:0008006" key="5">
    <source>
        <dbReference type="Google" id="ProtNLM"/>
    </source>
</evidence>
<dbReference type="PROSITE" id="PS51257">
    <property type="entry name" value="PROKAR_LIPOPROTEIN"/>
    <property type="match status" value="1"/>
</dbReference>
<sequence length="194" mass="20455">MKNVSKPLLAALLCGLLASCASRTMDSIPTLADLNAYEKVVRARYQGMYDELDKKRASGAISKADYEEEKRRLDSKVAESVNNAAWNKHYLAESERKSDGVPTPDQPVVLTAGQVGGSMIGAVGSGGMGSFYTPSYQNYGAVSGMGGSAGMGSIRGASDQLGKMQNIRNDAMSAGGTYLSAPPPGSVYDQDVKR</sequence>
<organism evidence="3 4">
    <name type="scientific">Prosthecobacter fluviatilis</name>
    <dbReference type="NCBI Taxonomy" id="445931"/>
    <lineage>
        <taxon>Bacteria</taxon>
        <taxon>Pseudomonadati</taxon>
        <taxon>Verrucomicrobiota</taxon>
        <taxon>Verrucomicrobiia</taxon>
        <taxon>Verrucomicrobiales</taxon>
        <taxon>Verrucomicrobiaceae</taxon>
        <taxon>Prosthecobacter</taxon>
    </lineage>
</organism>
<reference evidence="4" key="1">
    <citation type="journal article" date="2019" name="Int. J. Syst. Evol. Microbiol.">
        <title>The Global Catalogue of Microorganisms (GCM) 10K type strain sequencing project: providing services to taxonomists for standard genome sequencing and annotation.</title>
        <authorList>
            <consortium name="The Broad Institute Genomics Platform"/>
            <consortium name="The Broad Institute Genome Sequencing Center for Infectious Disease"/>
            <person name="Wu L."/>
            <person name="Ma J."/>
        </authorList>
    </citation>
    <scope>NUCLEOTIDE SEQUENCE [LARGE SCALE GENOMIC DNA]</scope>
    <source>
        <strain evidence="4">CGMCC 4.1469</strain>
    </source>
</reference>
<evidence type="ECO:0000313" key="3">
    <source>
        <dbReference type="EMBL" id="MFC5455277.1"/>
    </source>
</evidence>
<dbReference type="RefSeq" id="WP_377166197.1">
    <property type="nucleotide sequence ID" value="NZ_JBHSMQ010000003.1"/>
</dbReference>
<feature type="chain" id="PRO_5046046079" description="SHOCT domain-containing protein" evidence="2">
    <location>
        <begin position="24"/>
        <end position="194"/>
    </location>
</feature>
<comment type="caution">
    <text evidence="3">The sequence shown here is derived from an EMBL/GenBank/DDBJ whole genome shotgun (WGS) entry which is preliminary data.</text>
</comment>
<feature type="signal peptide" evidence="2">
    <location>
        <begin position="1"/>
        <end position="23"/>
    </location>
</feature>
<evidence type="ECO:0000256" key="2">
    <source>
        <dbReference type="SAM" id="SignalP"/>
    </source>
</evidence>
<protein>
    <recommendedName>
        <fullName evidence="5">SHOCT domain-containing protein</fullName>
    </recommendedName>
</protein>
<name>A0ABW0KQN4_9BACT</name>
<gene>
    <name evidence="3" type="ORF">ACFQDI_10450</name>
</gene>
<dbReference type="EMBL" id="JBHSMQ010000003">
    <property type="protein sequence ID" value="MFC5455277.1"/>
    <property type="molecule type" value="Genomic_DNA"/>
</dbReference>
<evidence type="ECO:0000256" key="1">
    <source>
        <dbReference type="SAM" id="MobiDB-lite"/>
    </source>
</evidence>
<accession>A0ABW0KQN4</accession>
<evidence type="ECO:0000313" key="4">
    <source>
        <dbReference type="Proteomes" id="UP001596052"/>
    </source>
</evidence>
<keyword evidence="2" id="KW-0732">Signal</keyword>
<proteinExistence type="predicted"/>